<gene>
    <name evidence="1" type="primary">ORF211933</name>
</gene>
<dbReference type="AlphaFoldDB" id="A0A0B7BW72"/>
<feature type="non-terminal residue" evidence="1">
    <location>
        <position position="66"/>
    </location>
</feature>
<sequence>MLLVTREGPSVNVNHPVCLCKDISITIFHYNVSDSKSCVSLCKSIMNHIAGSKLQGSGTPGLERWL</sequence>
<accession>A0A0B7BW72</accession>
<evidence type="ECO:0000313" key="1">
    <source>
        <dbReference type="EMBL" id="CEK96405.1"/>
    </source>
</evidence>
<organism evidence="1">
    <name type="scientific">Arion vulgaris</name>
    <dbReference type="NCBI Taxonomy" id="1028688"/>
    <lineage>
        <taxon>Eukaryota</taxon>
        <taxon>Metazoa</taxon>
        <taxon>Spiralia</taxon>
        <taxon>Lophotrochozoa</taxon>
        <taxon>Mollusca</taxon>
        <taxon>Gastropoda</taxon>
        <taxon>Heterobranchia</taxon>
        <taxon>Euthyneura</taxon>
        <taxon>Panpulmonata</taxon>
        <taxon>Eupulmonata</taxon>
        <taxon>Stylommatophora</taxon>
        <taxon>Helicina</taxon>
        <taxon>Arionoidea</taxon>
        <taxon>Arionidae</taxon>
        <taxon>Arion</taxon>
    </lineage>
</organism>
<name>A0A0B7BW72_9EUPU</name>
<proteinExistence type="predicted"/>
<reference evidence="1" key="1">
    <citation type="submission" date="2014-12" db="EMBL/GenBank/DDBJ databases">
        <title>Insight into the proteome of Arion vulgaris.</title>
        <authorList>
            <person name="Aradska J."/>
            <person name="Bulat T."/>
            <person name="Smidak R."/>
            <person name="Sarate P."/>
            <person name="Gangsoo J."/>
            <person name="Sialana F."/>
            <person name="Bilban M."/>
            <person name="Lubec G."/>
        </authorList>
    </citation>
    <scope>NUCLEOTIDE SEQUENCE</scope>
    <source>
        <tissue evidence="1">Skin</tissue>
    </source>
</reference>
<protein>
    <submittedName>
        <fullName evidence="1">Uncharacterized protein</fullName>
    </submittedName>
</protein>
<dbReference type="EMBL" id="HACG01049540">
    <property type="protein sequence ID" value="CEK96405.1"/>
    <property type="molecule type" value="Transcribed_RNA"/>
</dbReference>